<gene>
    <name evidence="2" type="ORF">MtrunA17_Chr7g0222971</name>
</gene>
<dbReference type="Pfam" id="PF07734">
    <property type="entry name" value="FBA_1"/>
    <property type="match status" value="1"/>
</dbReference>
<protein>
    <submittedName>
        <fullName evidence="2">Putative F-box associated interaction domain-containing protein</fullName>
    </submittedName>
</protein>
<dbReference type="Gramene" id="rna38925">
    <property type="protein sequence ID" value="RHN44764.1"/>
    <property type="gene ID" value="gene38925"/>
</dbReference>
<dbReference type="PANTHER" id="PTHR31672">
    <property type="entry name" value="BNACNNG10540D PROTEIN"/>
    <property type="match status" value="1"/>
</dbReference>
<dbReference type="NCBIfam" id="TIGR01640">
    <property type="entry name" value="F_box_assoc_1"/>
    <property type="match status" value="1"/>
</dbReference>
<evidence type="ECO:0000313" key="2">
    <source>
        <dbReference type="EMBL" id="RHN44764.1"/>
    </source>
</evidence>
<dbReference type="Proteomes" id="UP000265566">
    <property type="component" value="Chromosome 7"/>
</dbReference>
<accession>A0A396GZ77</accession>
<sequence length="323" mass="37427">MNMFRENFLCNFHCCSYYDQASLLLKYLDESYKEALYSLSGDCFLDKVKLDYSNPFGNQFCFRIFGFGSINGILCLHDYDNYGPIVLWNPTNQEIKPIPPSPVESVSLCIPDVFKDYVNVFSPYYLHGFGHDSIHLDELWEIYNLKNNSWRKLDIDMPSSLHCMVGTQLYMNGVCHWLCEENSPSGLCLLSFYLSNEAFFITPIPSDEDDCFKFKASWINLVVLNGYISLITFHEVTNNFHIAILDKFGVKGSWTKLFIIGPFSFIERPIGVGTKGEIFFQRKDRELVLFDLSTQMIEELGYKARDISTQIIIYKEIIHAMEE</sequence>
<dbReference type="InterPro" id="IPR017451">
    <property type="entry name" value="F-box-assoc_interact_dom"/>
</dbReference>
<organism evidence="2">
    <name type="scientific">Medicago truncatula</name>
    <name type="common">Barrel medic</name>
    <name type="synonym">Medicago tribuloides</name>
    <dbReference type="NCBI Taxonomy" id="3880"/>
    <lineage>
        <taxon>Eukaryota</taxon>
        <taxon>Viridiplantae</taxon>
        <taxon>Streptophyta</taxon>
        <taxon>Embryophyta</taxon>
        <taxon>Tracheophyta</taxon>
        <taxon>Spermatophyta</taxon>
        <taxon>Magnoliopsida</taxon>
        <taxon>eudicotyledons</taxon>
        <taxon>Gunneridae</taxon>
        <taxon>Pentapetalae</taxon>
        <taxon>rosids</taxon>
        <taxon>fabids</taxon>
        <taxon>Fabales</taxon>
        <taxon>Fabaceae</taxon>
        <taxon>Papilionoideae</taxon>
        <taxon>50 kb inversion clade</taxon>
        <taxon>NPAAA clade</taxon>
        <taxon>Hologalegina</taxon>
        <taxon>IRL clade</taxon>
        <taxon>Trifolieae</taxon>
        <taxon>Medicago</taxon>
    </lineage>
</organism>
<proteinExistence type="predicted"/>
<dbReference type="PANTHER" id="PTHR31672:SF13">
    <property type="entry name" value="F-BOX PROTEIN CPR30-LIKE"/>
    <property type="match status" value="1"/>
</dbReference>
<dbReference type="EMBL" id="PSQE01000007">
    <property type="protein sequence ID" value="RHN44764.1"/>
    <property type="molecule type" value="Genomic_DNA"/>
</dbReference>
<name>A0A396GZ77_MEDTR</name>
<dbReference type="InterPro" id="IPR050796">
    <property type="entry name" value="SCF_F-box_component"/>
</dbReference>
<feature type="domain" description="F-box associated beta-propeller type 1" evidence="1">
    <location>
        <begin position="69"/>
        <end position="295"/>
    </location>
</feature>
<evidence type="ECO:0000259" key="1">
    <source>
        <dbReference type="Pfam" id="PF07734"/>
    </source>
</evidence>
<reference evidence="2" key="1">
    <citation type="journal article" date="2018" name="Nat. Plants">
        <title>Whole-genome landscape of Medicago truncatula symbiotic genes.</title>
        <authorList>
            <person name="Pecrix Y."/>
            <person name="Gamas P."/>
            <person name="Carrere S."/>
        </authorList>
    </citation>
    <scope>NUCLEOTIDE SEQUENCE</scope>
    <source>
        <tissue evidence="2">Leaves</tissue>
    </source>
</reference>
<dbReference type="AlphaFoldDB" id="A0A396GZ77"/>
<comment type="caution">
    <text evidence="2">The sequence shown here is derived from an EMBL/GenBank/DDBJ whole genome shotgun (WGS) entry which is preliminary data.</text>
</comment>
<dbReference type="InterPro" id="IPR006527">
    <property type="entry name" value="F-box-assoc_dom_typ1"/>
</dbReference>